<dbReference type="InterPro" id="IPR004381">
    <property type="entry name" value="Glycerate_kinase"/>
</dbReference>
<dbReference type="Pfam" id="PF02595">
    <property type="entry name" value="Gly_kinase"/>
    <property type="match status" value="1"/>
</dbReference>
<dbReference type="Gene3D" id="3.40.50.10350">
    <property type="entry name" value="Glycerate kinase, domain 1"/>
    <property type="match status" value="1"/>
</dbReference>
<evidence type="ECO:0000313" key="5">
    <source>
        <dbReference type="EMBL" id="TDL44837.1"/>
    </source>
</evidence>
<dbReference type="GO" id="GO:0008887">
    <property type="term" value="F:glycerate kinase activity"/>
    <property type="evidence" value="ECO:0007669"/>
    <property type="project" value="UniProtKB-UniRule"/>
</dbReference>
<evidence type="ECO:0000256" key="3">
    <source>
        <dbReference type="ARBA" id="ARBA00022777"/>
    </source>
</evidence>
<keyword evidence="2 4" id="KW-0808">Transferase</keyword>
<dbReference type="InterPro" id="IPR018197">
    <property type="entry name" value="Glycerate_kinase_RE-like"/>
</dbReference>
<sequence length="402" mass="40158">MGPHELGERPRVVVAPDKFKGSLTAAEAAAVLAAGVREHRPGARIRAVPLADGGEGTVDAAVAAGARLRRTLVRGAVEGRVRARWALLTAPSGATTAVIESAQASGLDQVRPSPATARAAHSYGCGQLIRAALDAGATDVVVGLGGSAMTDGGSGALRALGLDVLDDDGAPVPLGGEGLLSAARLDVSALDPRLRTVRLRLAVDVQNPLHGPDGAAHVFAPQKGANRAARRELDAALRRWAGLLAGLEGARPFLLPGAGAAGGFPSGFLALTPATLERGFDLVSSLVGLEEQLEDADLLVVGEGSLDAQSLQGKAPLAAAALAAARGVPVVAVAGRLALSAEQLRGAGVLAAASLVGVAPSVRAAQDEAGRYGPPATVEALRLLAGLPSDGGSAPRRAPTQP</sequence>
<name>A0A4R5YN85_KOCRO</name>
<dbReference type="InterPro" id="IPR036129">
    <property type="entry name" value="Glycerate_kinase_sf"/>
</dbReference>
<dbReference type="PIRSF" id="PIRSF006078">
    <property type="entry name" value="GlxK"/>
    <property type="match status" value="1"/>
</dbReference>
<organism evidence="5 6">
    <name type="scientific">Kocuria rosea</name>
    <name type="common">Deinococcus erythromyxa</name>
    <name type="synonym">Micrococcus rubens</name>
    <dbReference type="NCBI Taxonomy" id="1275"/>
    <lineage>
        <taxon>Bacteria</taxon>
        <taxon>Bacillati</taxon>
        <taxon>Actinomycetota</taxon>
        <taxon>Actinomycetes</taxon>
        <taxon>Micrococcales</taxon>
        <taxon>Micrococcaceae</taxon>
        <taxon>Kocuria</taxon>
    </lineage>
</organism>
<gene>
    <name evidence="5" type="ORF">E2R59_07245</name>
</gene>
<comment type="similarity">
    <text evidence="1 4">Belongs to the glycerate kinase type-1 family.</text>
</comment>
<dbReference type="AlphaFoldDB" id="A0A4R5YN85"/>
<dbReference type="PANTHER" id="PTHR21599:SF0">
    <property type="entry name" value="GLYCERATE KINASE"/>
    <property type="match status" value="1"/>
</dbReference>
<reference evidence="5 6" key="1">
    <citation type="submission" date="2019-03" db="EMBL/GenBank/DDBJ databases">
        <title>Genome Sequencing and Assembly of Various Microbes Isolated from Partially Reclaimed Soil and Acid Mine Drainage (AMD) Site.</title>
        <authorList>
            <person name="Steinbock B."/>
            <person name="Bechtold R."/>
            <person name="Sevigny J.L."/>
            <person name="Thomas D."/>
            <person name="Cuthill L.R."/>
            <person name="Aveiro Johannsen E.J."/>
            <person name="Thomas K."/>
            <person name="Ghosh A."/>
        </authorList>
    </citation>
    <scope>NUCLEOTIDE SEQUENCE [LARGE SCALE GENOMIC DNA]</scope>
    <source>
        <strain evidence="5 6">S-A3</strain>
    </source>
</reference>
<proteinExistence type="inferred from homology"/>
<dbReference type="SUPFAM" id="SSF110738">
    <property type="entry name" value="Glycerate kinase I"/>
    <property type="match status" value="1"/>
</dbReference>
<keyword evidence="3 4" id="KW-0418">Kinase</keyword>
<dbReference type="PANTHER" id="PTHR21599">
    <property type="entry name" value="GLYCERATE KINASE"/>
    <property type="match status" value="1"/>
</dbReference>
<accession>A0A4R5YN85</accession>
<dbReference type="Proteomes" id="UP000295163">
    <property type="component" value="Unassembled WGS sequence"/>
</dbReference>
<evidence type="ECO:0000256" key="1">
    <source>
        <dbReference type="ARBA" id="ARBA00006284"/>
    </source>
</evidence>
<evidence type="ECO:0000256" key="4">
    <source>
        <dbReference type="PIRNR" id="PIRNR006078"/>
    </source>
</evidence>
<dbReference type="Gene3D" id="3.90.1510.10">
    <property type="entry name" value="Glycerate kinase, domain 2"/>
    <property type="match status" value="1"/>
</dbReference>
<comment type="caution">
    <text evidence="5">The sequence shown here is derived from an EMBL/GenBank/DDBJ whole genome shotgun (WGS) entry which is preliminary data.</text>
</comment>
<evidence type="ECO:0000313" key="6">
    <source>
        <dbReference type="Proteomes" id="UP000295163"/>
    </source>
</evidence>
<evidence type="ECO:0000256" key="2">
    <source>
        <dbReference type="ARBA" id="ARBA00022679"/>
    </source>
</evidence>
<dbReference type="EMBL" id="SMZT01000002">
    <property type="protein sequence ID" value="TDL44837.1"/>
    <property type="molecule type" value="Genomic_DNA"/>
</dbReference>
<dbReference type="InterPro" id="IPR018193">
    <property type="entry name" value="Glyc_kinase_flavodox-like_fold"/>
</dbReference>
<dbReference type="GO" id="GO:0031388">
    <property type="term" value="P:organic acid phosphorylation"/>
    <property type="evidence" value="ECO:0007669"/>
    <property type="project" value="UniProtKB-UniRule"/>
</dbReference>
<dbReference type="NCBIfam" id="TIGR00045">
    <property type="entry name" value="glycerate kinase"/>
    <property type="match status" value="1"/>
</dbReference>
<protein>
    <submittedName>
        <fullName evidence="5">Glycerate kinase</fullName>
    </submittedName>
</protein>